<feature type="region of interest" description="Disordered" evidence="1">
    <location>
        <begin position="1"/>
        <end position="23"/>
    </location>
</feature>
<dbReference type="InterPro" id="IPR050281">
    <property type="entry name" value="Flavin_monoamine_oxidase"/>
</dbReference>
<evidence type="ECO:0000259" key="2">
    <source>
        <dbReference type="Pfam" id="PF01593"/>
    </source>
</evidence>
<feature type="region of interest" description="Disordered" evidence="1">
    <location>
        <begin position="288"/>
        <end position="313"/>
    </location>
</feature>
<feature type="compositionally biased region" description="Gly residues" evidence="1">
    <location>
        <begin position="722"/>
        <end position="737"/>
    </location>
</feature>
<feature type="compositionally biased region" description="Basic residues" evidence="1">
    <location>
        <begin position="712"/>
        <end position="721"/>
    </location>
</feature>
<dbReference type="SUPFAM" id="SSF51905">
    <property type="entry name" value="FAD/NAD(P)-binding domain"/>
    <property type="match status" value="1"/>
</dbReference>
<evidence type="ECO:0000256" key="1">
    <source>
        <dbReference type="SAM" id="MobiDB-lite"/>
    </source>
</evidence>
<organism evidence="3 4">
    <name type="scientific">Vitrella brassicaformis (strain CCMP3155)</name>
    <dbReference type="NCBI Taxonomy" id="1169540"/>
    <lineage>
        <taxon>Eukaryota</taxon>
        <taxon>Sar</taxon>
        <taxon>Alveolata</taxon>
        <taxon>Colpodellida</taxon>
        <taxon>Vitrellaceae</taxon>
        <taxon>Vitrella</taxon>
    </lineage>
</organism>
<keyword evidence="4" id="KW-1185">Reference proteome</keyword>
<feature type="compositionally biased region" description="Low complexity" evidence="1">
    <location>
        <begin position="659"/>
        <end position="675"/>
    </location>
</feature>
<dbReference type="Gene3D" id="3.90.660.10">
    <property type="match status" value="1"/>
</dbReference>
<dbReference type="InParanoid" id="A0A0G4G9H8"/>
<dbReference type="AlphaFoldDB" id="A0A0G4G9H8"/>
<dbReference type="PANTHER" id="PTHR10742">
    <property type="entry name" value="FLAVIN MONOAMINE OXIDASE"/>
    <property type="match status" value="1"/>
</dbReference>
<dbReference type="STRING" id="1169540.A0A0G4G9H8"/>
<dbReference type="VEuPathDB" id="CryptoDB:Vbra_17230"/>
<proteinExistence type="predicted"/>
<dbReference type="Gene3D" id="3.50.50.60">
    <property type="entry name" value="FAD/NAD(P)-binding domain"/>
    <property type="match status" value="2"/>
</dbReference>
<dbReference type="InterPro" id="IPR013083">
    <property type="entry name" value="Znf_RING/FYVE/PHD"/>
</dbReference>
<dbReference type="InterPro" id="IPR036188">
    <property type="entry name" value="FAD/NAD-bd_sf"/>
</dbReference>
<dbReference type="OrthoDB" id="2019015at2759"/>
<dbReference type="SUPFAM" id="SSF54373">
    <property type="entry name" value="FAD-linked reductases, C-terminal domain"/>
    <property type="match status" value="1"/>
</dbReference>
<dbReference type="PANTHER" id="PTHR10742:SF410">
    <property type="entry name" value="LYSINE-SPECIFIC HISTONE DEMETHYLASE 2"/>
    <property type="match status" value="1"/>
</dbReference>
<dbReference type="Pfam" id="PF13771">
    <property type="entry name" value="zf-HC5HC2H"/>
    <property type="match status" value="1"/>
</dbReference>
<dbReference type="PhylomeDB" id="A0A0G4G9H8"/>
<dbReference type="Proteomes" id="UP000041254">
    <property type="component" value="Unassembled WGS sequence"/>
</dbReference>
<dbReference type="GO" id="GO:0016491">
    <property type="term" value="F:oxidoreductase activity"/>
    <property type="evidence" value="ECO:0007669"/>
    <property type="project" value="InterPro"/>
</dbReference>
<protein>
    <recommendedName>
        <fullName evidence="2">Amine oxidase domain-containing protein</fullName>
    </recommendedName>
</protein>
<dbReference type="Gene3D" id="3.30.40.10">
    <property type="entry name" value="Zinc/RING finger domain, C3HC4 (zinc finger)"/>
    <property type="match status" value="1"/>
</dbReference>
<feature type="region of interest" description="Disordered" evidence="1">
    <location>
        <begin position="695"/>
        <end position="806"/>
    </location>
</feature>
<gene>
    <name evidence="3" type="ORF">Vbra_17230</name>
</gene>
<evidence type="ECO:0000313" key="4">
    <source>
        <dbReference type="Proteomes" id="UP000041254"/>
    </source>
</evidence>
<evidence type="ECO:0000313" key="3">
    <source>
        <dbReference type="EMBL" id="CEM25339.1"/>
    </source>
</evidence>
<feature type="compositionally biased region" description="Low complexity" evidence="1">
    <location>
        <begin position="773"/>
        <end position="792"/>
    </location>
</feature>
<dbReference type="EMBL" id="CDMY01000597">
    <property type="protein sequence ID" value="CEM25339.1"/>
    <property type="molecule type" value="Genomic_DNA"/>
</dbReference>
<feature type="domain" description="Amine oxidase" evidence="2">
    <location>
        <begin position="37"/>
        <end position="485"/>
    </location>
</feature>
<sequence>MRGGQTRGQAKAKNPSSMPSHDKIFTDCRVGILGAGMAGLGAASELRKKGVKVTVFEPRDRVGGRVHSVDAGGVNGIDQGASFIHGVDGNPVKKLADQFKLETYAQVMDKSKRGDDNIVMVDFNGFAIPADKHREVQEKYDNAMIEAEEAASDLPMSEQLMLSTGGAMEQYKAKEEGLARRVWEWHESQDEYSTGADHKALSLKQWHADDETAYPGPHVMIKDGYQKIPEKLAEGVDVQFGVAVRKVCRVGDKVLLYKSGQLEPIGEFDFVIDTCPLGVLKKSVEAAATGGSSNRSESPTRRAKDNGTVTYEPPLPQWKTEAIDRLGVGLLNKVWLVFDEVWWDQATAKRHIGYCGQEKGWFFEFILCHPKPAILALLPAELGKKSEAMDDNTLKKQCLQVLRKVYGKQVKVPEPTHFMRTKWGQDIRARGSYSYIPPGSSCLDYDLLSMPVGRCLFAGEHTCKHYPATVHGAYHSGVREAQRIIDAIAGGVTSTQGLHKWFVDGSGEQWIDAGVDAKTEFDAKTCKEDSLTGLSHTEHQRLMDGKFNCSFCGGAHTFERPLVGVFETDDGQRHMAHEQCLYSSTHCVSNTDGSRWFNAASAIKEARKHKCVICKKLGATLKCCHASGCKSRMHLACASEQLGYLPVTKDNKKHRINRHAPTCPKHTHTHAPAAASGRRVKKPILKKLKAIVKKPKAIVKKPSAKAIAKKPSAGRRRRSKRLGGGGSSGAGGGGGGDVEMACPPASPETDNVSEEAVPESPKKRRRGNGGGRAVAAPAAPAGNGAASRSPSPCRKKRKHGYDLRGC</sequence>
<reference evidence="3 4" key="1">
    <citation type="submission" date="2014-11" db="EMBL/GenBank/DDBJ databases">
        <authorList>
            <person name="Zhu J."/>
            <person name="Qi W."/>
            <person name="Song R."/>
        </authorList>
    </citation>
    <scope>NUCLEOTIDE SEQUENCE [LARGE SCALE GENOMIC DNA]</scope>
</reference>
<dbReference type="Pfam" id="PF01593">
    <property type="entry name" value="Amino_oxidase"/>
    <property type="match status" value="1"/>
</dbReference>
<feature type="region of interest" description="Disordered" evidence="1">
    <location>
        <begin position="658"/>
        <end position="679"/>
    </location>
</feature>
<dbReference type="InterPro" id="IPR002937">
    <property type="entry name" value="Amino_oxidase"/>
</dbReference>
<accession>A0A0G4G9H8</accession>
<dbReference type="PRINTS" id="PR00419">
    <property type="entry name" value="ADXRDTASE"/>
</dbReference>
<name>A0A0G4G9H8_VITBC</name>